<dbReference type="NCBIfam" id="TIGR01777">
    <property type="entry name" value="yfcH"/>
    <property type="match status" value="1"/>
</dbReference>
<sequence>MNIAIAGGTGFIGKHLIKALTAGGHHVYILSRKPAETEQKNISYVLWQNDGALPERELPEIEVWINLAGATIFGRWTEKTKADILQSRLQSVKESARIIQEQKVKPNVYIQGSAVGIYGTSADKTFTETSSVSDGDFLSRTAAAWEKEAKQIEALGIRTICMRFGVVLGKDGGALSKMALPYQWFAGGRIGSGRQWMSWIHIDDAAGIIQSAIQNSHLSGPVNVTAPNPVRMETFGKTVAKVKNRPHWLHVPGFALKTVLGEMSLLILKGQRAIPEKSLSNGYHFRYQTIEDALLDLLV</sequence>
<dbReference type="GeneID" id="92852009"/>
<dbReference type="InterPro" id="IPR001509">
    <property type="entry name" value="Epimerase_deHydtase"/>
</dbReference>
<dbReference type="Gene3D" id="3.40.50.720">
    <property type="entry name" value="NAD(P)-binding Rossmann-like Domain"/>
    <property type="match status" value="1"/>
</dbReference>
<evidence type="ECO:0000313" key="4">
    <source>
        <dbReference type="EMBL" id="ASB87624.1"/>
    </source>
</evidence>
<dbReference type="CDD" id="cd05242">
    <property type="entry name" value="SDR_a8"/>
    <property type="match status" value="1"/>
</dbReference>
<dbReference type="EMBL" id="CP021920">
    <property type="protein sequence ID" value="ASB87624.1"/>
    <property type="molecule type" value="Genomic_DNA"/>
</dbReference>
<feature type="domain" description="DUF1731" evidence="3">
    <location>
        <begin position="251"/>
        <end position="297"/>
    </location>
</feature>
<dbReference type="SUPFAM" id="SSF51735">
    <property type="entry name" value="NAD(P)-binding Rossmann-fold domains"/>
    <property type="match status" value="1"/>
</dbReference>
<evidence type="ECO:0000256" key="1">
    <source>
        <dbReference type="ARBA" id="ARBA00009353"/>
    </source>
</evidence>
<dbReference type="InterPro" id="IPR010099">
    <property type="entry name" value="SDR39U1"/>
</dbReference>
<dbReference type="Proteomes" id="UP000196877">
    <property type="component" value="Chromosome"/>
</dbReference>
<evidence type="ECO:0000259" key="3">
    <source>
        <dbReference type="Pfam" id="PF08338"/>
    </source>
</evidence>
<dbReference type="PANTHER" id="PTHR11092">
    <property type="entry name" value="SUGAR NUCLEOTIDE EPIMERASE RELATED"/>
    <property type="match status" value="1"/>
</dbReference>
<feature type="domain" description="NAD-dependent epimerase/dehydratase" evidence="2">
    <location>
        <begin position="3"/>
        <end position="215"/>
    </location>
</feature>
<dbReference type="InterPro" id="IPR036291">
    <property type="entry name" value="NAD(P)-bd_dom_sf"/>
</dbReference>
<dbReference type="PANTHER" id="PTHR11092:SF0">
    <property type="entry name" value="EPIMERASE FAMILY PROTEIN SDR39U1"/>
    <property type="match status" value="1"/>
</dbReference>
<evidence type="ECO:0000259" key="2">
    <source>
        <dbReference type="Pfam" id="PF01370"/>
    </source>
</evidence>
<comment type="similarity">
    <text evidence="1">Belongs to the NAD(P)-dependent epimerase/dehydratase family. SDR39U1 subfamily.</text>
</comment>
<organism evidence="4 5">
    <name type="scientific">Bacillus sonorensis</name>
    <dbReference type="NCBI Taxonomy" id="119858"/>
    <lineage>
        <taxon>Bacteria</taxon>
        <taxon>Bacillati</taxon>
        <taxon>Bacillota</taxon>
        <taxon>Bacilli</taxon>
        <taxon>Bacillales</taxon>
        <taxon>Bacillaceae</taxon>
        <taxon>Bacillus</taxon>
    </lineage>
</organism>
<dbReference type="RefSeq" id="WP_006639867.1">
    <property type="nucleotide sequence ID" value="NZ_CABJEH010000007.1"/>
</dbReference>
<dbReference type="Pfam" id="PF01370">
    <property type="entry name" value="Epimerase"/>
    <property type="match status" value="1"/>
</dbReference>
<gene>
    <name evidence="4" type="ORF">S101395_01070</name>
</gene>
<keyword evidence="5" id="KW-1185">Reference proteome</keyword>
<name>A0ABM6LEE5_9BACI</name>
<accession>A0ABM6LEE5</accession>
<proteinExistence type="inferred from homology"/>
<dbReference type="InterPro" id="IPR013549">
    <property type="entry name" value="DUF1731"/>
</dbReference>
<dbReference type="Pfam" id="PF08338">
    <property type="entry name" value="DUF1731"/>
    <property type="match status" value="1"/>
</dbReference>
<protein>
    <submittedName>
        <fullName evidence="4">Epimerase family protein YfhF</fullName>
    </submittedName>
</protein>
<evidence type="ECO:0000313" key="5">
    <source>
        <dbReference type="Proteomes" id="UP000196877"/>
    </source>
</evidence>
<reference evidence="4 5" key="1">
    <citation type="submission" date="2017-06" db="EMBL/GenBank/DDBJ databases">
        <title>Genome sequence of Bacillus sonorensis strain SRCM101395.</title>
        <authorList>
            <person name="Cho S.H."/>
        </authorList>
    </citation>
    <scope>NUCLEOTIDE SEQUENCE [LARGE SCALE GENOMIC DNA]</scope>
    <source>
        <strain evidence="4 5">SRCM101395</strain>
    </source>
</reference>